<evidence type="ECO:0000313" key="2">
    <source>
        <dbReference type="Proteomes" id="UP000054937"/>
    </source>
</evidence>
<dbReference type="InterPro" id="IPR051057">
    <property type="entry name" value="PI-PLC_domain"/>
</dbReference>
<dbReference type="PROSITE" id="PS50007">
    <property type="entry name" value="PIPLC_X_DOMAIN"/>
    <property type="match status" value="1"/>
</dbReference>
<dbReference type="InParanoid" id="A0A0V0R2H5"/>
<organism evidence="1 2">
    <name type="scientific">Pseudocohnilembus persalinus</name>
    <name type="common">Ciliate</name>
    <dbReference type="NCBI Taxonomy" id="266149"/>
    <lineage>
        <taxon>Eukaryota</taxon>
        <taxon>Sar</taxon>
        <taxon>Alveolata</taxon>
        <taxon>Ciliophora</taxon>
        <taxon>Intramacronucleata</taxon>
        <taxon>Oligohymenophorea</taxon>
        <taxon>Scuticociliatia</taxon>
        <taxon>Philasterida</taxon>
        <taxon>Pseudocohnilembidae</taxon>
        <taxon>Pseudocohnilembus</taxon>
    </lineage>
</organism>
<dbReference type="PANTHER" id="PTHR13593:SF113">
    <property type="entry name" value="SI:DKEY-266F7.9"/>
    <property type="match status" value="1"/>
</dbReference>
<dbReference type="PANTHER" id="PTHR13593">
    <property type="match status" value="1"/>
</dbReference>
<protein>
    <submittedName>
        <fullName evidence="1">PLC-like phosphodiesterase, TIM beta/alpha-barrel domain</fullName>
    </submittedName>
</protein>
<accession>A0A0V0R2H5</accession>
<gene>
    <name evidence="1" type="ORF">PPERSA_08591</name>
</gene>
<dbReference type="OrthoDB" id="1046782at2759"/>
<proteinExistence type="predicted"/>
<name>A0A0V0R2H5_PSEPJ</name>
<dbReference type="AlphaFoldDB" id="A0A0V0R2H5"/>
<dbReference type="GO" id="GO:0008081">
    <property type="term" value="F:phosphoric diester hydrolase activity"/>
    <property type="evidence" value="ECO:0007669"/>
    <property type="project" value="InterPro"/>
</dbReference>
<dbReference type="InterPro" id="IPR017946">
    <property type="entry name" value="PLC-like_Pdiesterase_TIM-brl"/>
</dbReference>
<evidence type="ECO:0000313" key="1">
    <source>
        <dbReference type="EMBL" id="KRX08392.1"/>
    </source>
</evidence>
<dbReference type="OMA" id="DLGMRYD"/>
<dbReference type="Proteomes" id="UP000054937">
    <property type="component" value="Unassembled WGS sequence"/>
</dbReference>
<dbReference type="Gene3D" id="3.20.20.190">
    <property type="entry name" value="Phosphatidylinositol (PI) phosphodiesterase"/>
    <property type="match status" value="1"/>
</dbReference>
<keyword evidence="2" id="KW-1185">Reference proteome</keyword>
<dbReference type="GO" id="GO:0006629">
    <property type="term" value="P:lipid metabolic process"/>
    <property type="evidence" value="ECO:0007669"/>
    <property type="project" value="InterPro"/>
</dbReference>
<dbReference type="Pfam" id="PF26146">
    <property type="entry name" value="PI-PLC_X"/>
    <property type="match status" value="1"/>
</dbReference>
<comment type="caution">
    <text evidence="1">The sequence shown here is derived from an EMBL/GenBank/DDBJ whole genome shotgun (WGS) entry which is preliminary data.</text>
</comment>
<dbReference type="EMBL" id="LDAU01000064">
    <property type="protein sequence ID" value="KRX08392.1"/>
    <property type="molecule type" value="Genomic_DNA"/>
</dbReference>
<reference evidence="1 2" key="1">
    <citation type="journal article" date="2015" name="Sci. Rep.">
        <title>Genome of the facultative scuticociliatosis pathogen Pseudocohnilembus persalinus provides insight into its virulence through horizontal gene transfer.</title>
        <authorList>
            <person name="Xiong J."/>
            <person name="Wang G."/>
            <person name="Cheng J."/>
            <person name="Tian M."/>
            <person name="Pan X."/>
            <person name="Warren A."/>
            <person name="Jiang C."/>
            <person name="Yuan D."/>
            <person name="Miao W."/>
        </authorList>
    </citation>
    <scope>NUCLEOTIDE SEQUENCE [LARGE SCALE GENOMIC DNA]</scope>
    <source>
        <strain evidence="1">36N120E</strain>
    </source>
</reference>
<dbReference type="SUPFAM" id="SSF51695">
    <property type="entry name" value="PLC-like phosphodiesterases"/>
    <property type="match status" value="1"/>
</dbReference>
<sequence>MESPQIQTSDEQFLQTWMKDLPDQSFISNITIPGTHNSLAMYGGYLKITPCQCQSWSVKDQLRAGLRFFDLRGKLSNGKFRAYHEVMDQRVDIKDVFNDFYDFLDKNPSEFLAINLQYELYDGKQYDEQLTKCFEELIYNQQTTINNINQNSLQNNKRNKIRENYWIIQKEIPTVQDSRGKIFLVSNWKYPNSLNWKQCVKQNAWDAKIEEKIKLISEFNEKSRRGIQLQKIKKQEDQQLYVNFLTANVLTKWALSYSKILNKFYSENCNGRGIILMDFPSEQLILKIIQLNYNQNQ</sequence>